<keyword evidence="1" id="KW-1133">Transmembrane helix</keyword>
<dbReference type="EMBL" id="CP018076">
    <property type="protein sequence ID" value="APE45007.1"/>
    <property type="molecule type" value="Genomic_DNA"/>
</dbReference>
<proteinExistence type="predicted"/>
<keyword evidence="1" id="KW-0812">Transmembrane</keyword>
<dbReference type="RefSeq" id="WP_071973354.1">
    <property type="nucleotide sequence ID" value="NZ_CP018076.1"/>
</dbReference>
<organism evidence="2 3">
    <name type="scientific">Sulfitobacter alexandrii</name>
    <dbReference type="NCBI Taxonomy" id="1917485"/>
    <lineage>
        <taxon>Bacteria</taxon>
        <taxon>Pseudomonadati</taxon>
        <taxon>Pseudomonadota</taxon>
        <taxon>Alphaproteobacteria</taxon>
        <taxon>Rhodobacterales</taxon>
        <taxon>Roseobacteraceae</taxon>
        <taxon>Sulfitobacter</taxon>
    </lineage>
</organism>
<feature type="transmembrane region" description="Helical" evidence="1">
    <location>
        <begin position="62"/>
        <end position="82"/>
    </location>
</feature>
<dbReference type="SUPFAM" id="SSF103481">
    <property type="entry name" value="Multidrug resistance efflux transporter EmrE"/>
    <property type="match status" value="1"/>
</dbReference>
<reference evidence="2 3" key="1">
    <citation type="submission" date="2016-11" db="EMBL/GenBank/DDBJ databases">
        <title>Complete genome sequence of Sulfitobacter sp. AM1-D1, a toxic bacteria associated with marine dinoflagellate Alexandrium minutum in East China Sea.</title>
        <authorList>
            <person name="Yang Q."/>
            <person name="Zhang X."/>
            <person name="Tian X."/>
        </authorList>
    </citation>
    <scope>NUCLEOTIDE SEQUENCE [LARGE SCALE GENOMIC DNA]</scope>
    <source>
        <strain evidence="2 3">AM1-D1</strain>
    </source>
</reference>
<accession>A0A1J0WL05</accession>
<name>A0A1J0WL05_9RHOB</name>
<dbReference type="Gene3D" id="1.10.3730.20">
    <property type="match status" value="1"/>
</dbReference>
<evidence type="ECO:0008006" key="4">
    <source>
        <dbReference type="Google" id="ProtNLM"/>
    </source>
</evidence>
<dbReference type="InterPro" id="IPR037185">
    <property type="entry name" value="EmrE-like"/>
</dbReference>
<dbReference type="Proteomes" id="UP000181897">
    <property type="component" value="Chromosome"/>
</dbReference>
<keyword evidence="3" id="KW-1185">Reference proteome</keyword>
<keyword evidence="1" id="KW-0472">Membrane</keyword>
<feature type="transmembrane region" description="Helical" evidence="1">
    <location>
        <begin position="36"/>
        <end position="56"/>
    </location>
</feature>
<gene>
    <name evidence="2" type="ORF">BOO69_17515</name>
</gene>
<dbReference type="OrthoDB" id="7874882at2"/>
<sequence>MSILYGFALTSFTAMIVILGDYLIKSAVDQGQAAASPLVVLGCTLYAASALIWYFALQHVTLSQAGVGFSMITLVALCAIGVLRFGETLQIREFAGIGCALAAMILMVRVT</sequence>
<evidence type="ECO:0000313" key="2">
    <source>
        <dbReference type="EMBL" id="APE45007.1"/>
    </source>
</evidence>
<dbReference type="KEGG" id="suam:BOO69_17515"/>
<feature type="transmembrane region" description="Helical" evidence="1">
    <location>
        <begin position="6"/>
        <end position="24"/>
    </location>
</feature>
<dbReference type="AlphaFoldDB" id="A0A1J0WL05"/>
<evidence type="ECO:0000256" key="1">
    <source>
        <dbReference type="SAM" id="Phobius"/>
    </source>
</evidence>
<feature type="transmembrane region" description="Helical" evidence="1">
    <location>
        <begin position="94"/>
        <end position="110"/>
    </location>
</feature>
<protein>
    <recommendedName>
        <fullName evidence="4">Transporter</fullName>
    </recommendedName>
</protein>
<evidence type="ECO:0000313" key="3">
    <source>
        <dbReference type="Proteomes" id="UP000181897"/>
    </source>
</evidence>